<dbReference type="PANTHER" id="PTHR30055">
    <property type="entry name" value="HTH-TYPE TRANSCRIPTIONAL REGULATOR RUTR"/>
    <property type="match status" value="1"/>
</dbReference>
<keyword evidence="3" id="KW-0804">Transcription</keyword>
<dbReference type="PRINTS" id="PR00455">
    <property type="entry name" value="HTHTETR"/>
</dbReference>
<dbReference type="RefSeq" id="WP_409550797.1">
    <property type="nucleotide sequence ID" value="NZ_JBKBDE010000006.1"/>
</dbReference>
<protein>
    <submittedName>
        <fullName evidence="6">Helix-turn-helix domain-containing protein</fullName>
    </submittedName>
</protein>
<dbReference type="Pfam" id="PF00440">
    <property type="entry name" value="TetR_N"/>
    <property type="match status" value="1"/>
</dbReference>
<evidence type="ECO:0000256" key="3">
    <source>
        <dbReference type="ARBA" id="ARBA00023163"/>
    </source>
</evidence>
<evidence type="ECO:0000313" key="7">
    <source>
        <dbReference type="Proteomes" id="UP001635817"/>
    </source>
</evidence>
<proteinExistence type="predicted"/>
<keyword evidence="2 4" id="KW-0238">DNA-binding</keyword>
<dbReference type="InterPro" id="IPR001647">
    <property type="entry name" value="HTH_TetR"/>
</dbReference>
<name>A0ABW9LZ37_9MYCO</name>
<dbReference type="EMBL" id="JBKBDE010000006">
    <property type="protein sequence ID" value="MFN6552282.1"/>
    <property type="molecule type" value="Genomic_DNA"/>
</dbReference>
<dbReference type="InterPro" id="IPR009057">
    <property type="entry name" value="Homeodomain-like_sf"/>
</dbReference>
<feature type="DNA-binding region" description="H-T-H motif" evidence="4">
    <location>
        <begin position="67"/>
        <end position="86"/>
    </location>
</feature>
<keyword evidence="1" id="KW-0805">Transcription regulation</keyword>
<dbReference type="Proteomes" id="UP001635817">
    <property type="component" value="Unassembled WGS sequence"/>
</dbReference>
<evidence type="ECO:0000256" key="2">
    <source>
        <dbReference type="ARBA" id="ARBA00023125"/>
    </source>
</evidence>
<organism evidence="6 7">
    <name type="scientific">Mycolicibacterium septicum</name>
    <dbReference type="NCBI Taxonomy" id="98668"/>
    <lineage>
        <taxon>Bacteria</taxon>
        <taxon>Bacillati</taxon>
        <taxon>Actinomycetota</taxon>
        <taxon>Actinomycetes</taxon>
        <taxon>Mycobacteriales</taxon>
        <taxon>Mycobacteriaceae</taxon>
        <taxon>Mycolicibacterium</taxon>
    </lineage>
</organism>
<dbReference type="Gene3D" id="1.10.357.10">
    <property type="entry name" value="Tetracycline Repressor, domain 2"/>
    <property type="match status" value="1"/>
</dbReference>
<dbReference type="PANTHER" id="PTHR30055:SF234">
    <property type="entry name" value="HTH-TYPE TRANSCRIPTIONAL REGULATOR BETI"/>
    <property type="match status" value="1"/>
</dbReference>
<keyword evidence="7" id="KW-1185">Reference proteome</keyword>
<dbReference type="SUPFAM" id="SSF46689">
    <property type="entry name" value="Homeodomain-like"/>
    <property type="match status" value="1"/>
</dbReference>
<gene>
    <name evidence="6" type="ORF">ACK4CP_17925</name>
</gene>
<dbReference type="PROSITE" id="PS50977">
    <property type="entry name" value="HTH_TETR_2"/>
    <property type="match status" value="1"/>
</dbReference>
<accession>A0ABW9LZ37</accession>
<sequence length="235" mass="25185">MTADVDAALDDKELARATFALLSGAPAELLPRHRHQLSREEVRRSQTARILAAAIELFGDHGYAETTVAQIADRAGVSRRTVYDLYDSKEALFLHTYRCTQLLMAAGAGAGNSSPDAVTQQTLSQTVRHLLAVIAASPAAARMFFLEATGAGDRVRARRNDAIAEFVNAVTPGLQQLRATTEPGLPPLSLGLCNAIVAAAIELVVQHLAHNEPETLPEIEPAITEIIRAVVTPNH</sequence>
<evidence type="ECO:0000259" key="5">
    <source>
        <dbReference type="PROSITE" id="PS50977"/>
    </source>
</evidence>
<evidence type="ECO:0000313" key="6">
    <source>
        <dbReference type="EMBL" id="MFN6552282.1"/>
    </source>
</evidence>
<reference evidence="6 7" key="1">
    <citation type="submission" date="2024-12" db="EMBL/GenBank/DDBJ databases">
        <title>The coexistence of Mycolicibacterium septicum and Mycolicibacterium nivoides in clinical samples.</title>
        <authorList>
            <person name="Wang C."/>
            <person name="Feng Y."/>
            <person name="Zong Z."/>
        </authorList>
    </citation>
    <scope>NUCLEOTIDE SEQUENCE [LARGE SCALE GENOMIC DNA]</scope>
    <source>
        <strain evidence="6 7">120310</strain>
    </source>
</reference>
<evidence type="ECO:0000256" key="1">
    <source>
        <dbReference type="ARBA" id="ARBA00023015"/>
    </source>
</evidence>
<dbReference type="InterPro" id="IPR050109">
    <property type="entry name" value="HTH-type_TetR-like_transc_reg"/>
</dbReference>
<feature type="domain" description="HTH tetR-type" evidence="5">
    <location>
        <begin position="44"/>
        <end position="104"/>
    </location>
</feature>
<comment type="caution">
    <text evidence="6">The sequence shown here is derived from an EMBL/GenBank/DDBJ whole genome shotgun (WGS) entry which is preliminary data.</text>
</comment>
<evidence type="ECO:0000256" key="4">
    <source>
        <dbReference type="PROSITE-ProRule" id="PRU00335"/>
    </source>
</evidence>